<dbReference type="OrthoDB" id="550575at2759"/>
<feature type="region of interest" description="Disordered" evidence="1">
    <location>
        <begin position="64"/>
        <end position="88"/>
    </location>
</feature>
<evidence type="ECO:0000313" key="3">
    <source>
        <dbReference type="Proteomes" id="UP000231279"/>
    </source>
</evidence>
<name>A0A2G9H5X8_9LAMI</name>
<evidence type="ECO:0000313" key="2">
    <source>
        <dbReference type="EMBL" id="PIN12919.1"/>
    </source>
</evidence>
<proteinExistence type="predicted"/>
<gene>
    <name evidence="2" type="ORF">CDL12_14467</name>
</gene>
<protein>
    <submittedName>
        <fullName evidence="2">Uncharacterized protein</fullName>
    </submittedName>
</protein>
<dbReference type="EMBL" id="NKXS01002586">
    <property type="protein sequence ID" value="PIN12919.1"/>
    <property type="molecule type" value="Genomic_DNA"/>
</dbReference>
<sequence>MKRTRTKIQNRPKKTLNFSRIAKEQHPSHINISKSKQPILEKRWKISNKEKRKKEKRNYITIRGKNSKNGMGPHHYMNHNFPEMYGSA</sequence>
<reference evidence="3" key="1">
    <citation type="journal article" date="2018" name="Gigascience">
        <title>Genome assembly of the Pink Ipe (Handroanthus impetiginosus, Bignoniaceae), a highly valued, ecologically keystone Neotropical timber forest tree.</title>
        <authorList>
            <person name="Silva-Junior O.B."/>
            <person name="Grattapaglia D."/>
            <person name="Novaes E."/>
            <person name="Collevatti R.G."/>
        </authorList>
    </citation>
    <scope>NUCLEOTIDE SEQUENCE [LARGE SCALE GENOMIC DNA]</scope>
    <source>
        <strain evidence="3">cv. UFG-1</strain>
    </source>
</reference>
<accession>A0A2G9H5X8</accession>
<keyword evidence="3" id="KW-1185">Reference proteome</keyword>
<evidence type="ECO:0000256" key="1">
    <source>
        <dbReference type="SAM" id="MobiDB-lite"/>
    </source>
</evidence>
<dbReference type="AlphaFoldDB" id="A0A2G9H5X8"/>
<dbReference type="Proteomes" id="UP000231279">
    <property type="component" value="Unassembled WGS sequence"/>
</dbReference>
<organism evidence="2 3">
    <name type="scientific">Handroanthus impetiginosus</name>
    <dbReference type="NCBI Taxonomy" id="429701"/>
    <lineage>
        <taxon>Eukaryota</taxon>
        <taxon>Viridiplantae</taxon>
        <taxon>Streptophyta</taxon>
        <taxon>Embryophyta</taxon>
        <taxon>Tracheophyta</taxon>
        <taxon>Spermatophyta</taxon>
        <taxon>Magnoliopsida</taxon>
        <taxon>eudicotyledons</taxon>
        <taxon>Gunneridae</taxon>
        <taxon>Pentapetalae</taxon>
        <taxon>asterids</taxon>
        <taxon>lamiids</taxon>
        <taxon>Lamiales</taxon>
        <taxon>Bignoniaceae</taxon>
        <taxon>Crescentiina</taxon>
        <taxon>Tabebuia alliance</taxon>
        <taxon>Handroanthus</taxon>
    </lineage>
</organism>
<comment type="caution">
    <text evidence="2">The sequence shown here is derived from an EMBL/GenBank/DDBJ whole genome shotgun (WGS) entry which is preliminary data.</text>
</comment>